<dbReference type="EMBL" id="PFNJ01000052">
    <property type="protein sequence ID" value="PIZ42775.1"/>
    <property type="molecule type" value="Genomic_DNA"/>
</dbReference>
<keyword evidence="1" id="KW-0812">Transmembrane</keyword>
<feature type="transmembrane region" description="Helical" evidence="1">
    <location>
        <begin position="110"/>
        <end position="127"/>
    </location>
</feature>
<feature type="transmembrane region" description="Helical" evidence="1">
    <location>
        <begin position="89"/>
        <end position="104"/>
    </location>
</feature>
<sequence>MPSVFIVISSLLALISPIVYSIAIFKGEAKPHRTTRLVLLLITSLTTASLFAQKNQVAIYLAGVSTIQSIMIFTLSLKRGMGGWSKTDMLCLFIALIGIALWRITENPVVALYCAIGADFTGMVPALAKTYKFPKTEVWTFYLLDVFAALFSLLALKKWTLEEYSYPIYIMFINLAMVILIVRPGLFFKEVHKNG</sequence>
<name>A0A2M7TC38_UNCKA</name>
<dbReference type="Proteomes" id="UP000230970">
    <property type="component" value="Unassembled WGS sequence"/>
</dbReference>
<reference evidence="3" key="1">
    <citation type="submission" date="2017-09" db="EMBL/GenBank/DDBJ databases">
        <title>Depth-based differentiation of microbial function through sediment-hosted aquifers and enrichment of novel symbionts in the deep terrestrial subsurface.</title>
        <authorList>
            <person name="Probst A.J."/>
            <person name="Ladd B."/>
            <person name="Jarett J.K."/>
            <person name="Geller-Mcgrath D.E."/>
            <person name="Sieber C.M.K."/>
            <person name="Emerson J.B."/>
            <person name="Anantharaman K."/>
            <person name="Thomas B.C."/>
            <person name="Malmstrom R."/>
            <person name="Stieglmeier M."/>
            <person name="Klingl A."/>
            <person name="Woyke T."/>
            <person name="Ryan C.M."/>
            <person name="Banfield J.F."/>
        </authorList>
    </citation>
    <scope>NUCLEOTIDE SEQUENCE [LARGE SCALE GENOMIC DNA]</scope>
</reference>
<evidence type="ECO:0000313" key="2">
    <source>
        <dbReference type="EMBL" id="PIZ42775.1"/>
    </source>
</evidence>
<organism evidence="2 3">
    <name type="scientific">candidate division WWE3 bacterium CG_4_10_14_0_2_um_filter_42_8</name>
    <dbReference type="NCBI Taxonomy" id="1975074"/>
    <lineage>
        <taxon>Bacteria</taxon>
        <taxon>Katanobacteria</taxon>
    </lineage>
</organism>
<comment type="caution">
    <text evidence="2">The sequence shown here is derived from an EMBL/GenBank/DDBJ whole genome shotgun (WGS) entry which is preliminary data.</text>
</comment>
<protein>
    <submittedName>
        <fullName evidence="2">Uncharacterized protein</fullName>
    </submittedName>
</protein>
<keyword evidence="1" id="KW-1133">Transmembrane helix</keyword>
<feature type="transmembrane region" description="Helical" evidence="1">
    <location>
        <begin position="168"/>
        <end position="188"/>
    </location>
</feature>
<gene>
    <name evidence="2" type="ORF">COY34_02230</name>
</gene>
<feature type="transmembrane region" description="Helical" evidence="1">
    <location>
        <begin position="139"/>
        <end position="156"/>
    </location>
</feature>
<accession>A0A2M7TC38</accession>
<feature type="transmembrane region" description="Helical" evidence="1">
    <location>
        <begin position="37"/>
        <end position="52"/>
    </location>
</feature>
<feature type="transmembrane region" description="Helical" evidence="1">
    <location>
        <begin position="6"/>
        <end position="25"/>
    </location>
</feature>
<proteinExistence type="predicted"/>
<evidence type="ECO:0000313" key="3">
    <source>
        <dbReference type="Proteomes" id="UP000230970"/>
    </source>
</evidence>
<keyword evidence="1" id="KW-0472">Membrane</keyword>
<dbReference type="AlphaFoldDB" id="A0A2M7TC38"/>
<evidence type="ECO:0000256" key="1">
    <source>
        <dbReference type="SAM" id="Phobius"/>
    </source>
</evidence>